<name>A0A8H4LB46_9HYPO</name>
<dbReference type="OrthoDB" id="5086876at2759"/>
<dbReference type="Proteomes" id="UP000554235">
    <property type="component" value="Unassembled WGS sequence"/>
</dbReference>
<organism evidence="2 3">
    <name type="scientific">Fusarium albosuccineum</name>
    <dbReference type="NCBI Taxonomy" id="1237068"/>
    <lineage>
        <taxon>Eukaryota</taxon>
        <taxon>Fungi</taxon>
        <taxon>Dikarya</taxon>
        <taxon>Ascomycota</taxon>
        <taxon>Pezizomycotina</taxon>
        <taxon>Sordariomycetes</taxon>
        <taxon>Hypocreomycetidae</taxon>
        <taxon>Hypocreales</taxon>
        <taxon>Nectriaceae</taxon>
        <taxon>Fusarium</taxon>
        <taxon>Fusarium decemcellulare species complex</taxon>
    </lineage>
</organism>
<feature type="compositionally biased region" description="Low complexity" evidence="1">
    <location>
        <begin position="52"/>
        <end position="61"/>
    </location>
</feature>
<feature type="compositionally biased region" description="Low complexity" evidence="1">
    <location>
        <begin position="28"/>
        <end position="37"/>
    </location>
</feature>
<protein>
    <submittedName>
        <fullName evidence="2">Uncharacterized protein</fullName>
    </submittedName>
</protein>
<feature type="region of interest" description="Disordered" evidence="1">
    <location>
        <begin position="28"/>
        <end position="61"/>
    </location>
</feature>
<accession>A0A8H4LB46</accession>
<evidence type="ECO:0000256" key="1">
    <source>
        <dbReference type="SAM" id="MobiDB-lite"/>
    </source>
</evidence>
<evidence type="ECO:0000313" key="2">
    <source>
        <dbReference type="EMBL" id="KAF4464488.1"/>
    </source>
</evidence>
<proteinExistence type="predicted"/>
<evidence type="ECO:0000313" key="3">
    <source>
        <dbReference type="Proteomes" id="UP000554235"/>
    </source>
</evidence>
<gene>
    <name evidence="2" type="ORF">FALBO_8678</name>
</gene>
<keyword evidence="3" id="KW-1185">Reference proteome</keyword>
<sequence>MSQPLSNTSSAATFAMATATATTAAATTRAATTMSGTNSPSSQRSPANSTSPGLAAHQAALAPPHPKVPCGICPKRFSPSSVGDHRKVHRLEGNEGVDAPHKCEQCEASGKVCRVSANMNEISTFGCTSCLKRHSRCSHVNDMRPYPQPTLHPGLMSENETPWAKENKLQEYKDAREKRILALKEKGRKGR</sequence>
<feature type="compositionally biased region" description="Polar residues" evidence="1">
    <location>
        <begin position="38"/>
        <end position="51"/>
    </location>
</feature>
<comment type="caution">
    <text evidence="2">The sequence shown here is derived from an EMBL/GenBank/DDBJ whole genome shotgun (WGS) entry which is preliminary data.</text>
</comment>
<reference evidence="2 3" key="1">
    <citation type="submission" date="2020-01" db="EMBL/GenBank/DDBJ databases">
        <title>Identification and distribution of gene clusters putatively required for synthesis of sphingolipid metabolism inhibitors in phylogenetically diverse species of the filamentous fungus Fusarium.</title>
        <authorList>
            <person name="Kim H.-S."/>
            <person name="Busman M."/>
            <person name="Brown D.W."/>
            <person name="Divon H."/>
            <person name="Uhlig S."/>
            <person name="Proctor R.H."/>
        </authorList>
    </citation>
    <scope>NUCLEOTIDE SEQUENCE [LARGE SCALE GENOMIC DNA]</scope>
    <source>
        <strain evidence="2 3">NRRL 20459</strain>
    </source>
</reference>
<dbReference type="EMBL" id="JAADYS010001184">
    <property type="protein sequence ID" value="KAF4464488.1"/>
    <property type="molecule type" value="Genomic_DNA"/>
</dbReference>
<dbReference type="AlphaFoldDB" id="A0A8H4LB46"/>